<evidence type="ECO:0000259" key="2">
    <source>
        <dbReference type="Pfam" id="PF19051"/>
    </source>
</evidence>
<feature type="domain" description="Gfo/Idh/MocA-like oxidoreductase N-terminal" evidence="1">
    <location>
        <begin position="89"/>
        <end position="185"/>
    </location>
</feature>
<evidence type="ECO:0000313" key="3">
    <source>
        <dbReference type="EMBL" id="RRB16819.1"/>
    </source>
</evidence>
<evidence type="ECO:0000259" key="1">
    <source>
        <dbReference type="Pfam" id="PF01408"/>
    </source>
</evidence>
<dbReference type="InterPro" id="IPR000683">
    <property type="entry name" value="Gfo/Idh/MocA-like_OxRdtase_N"/>
</dbReference>
<proteinExistence type="predicted"/>
<dbReference type="PANTHER" id="PTHR43818:SF5">
    <property type="entry name" value="OXIDOREDUCTASE FAMILY PROTEIN"/>
    <property type="match status" value="1"/>
</dbReference>
<dbReference type="RefSeq" id="WP_124902812.1">
    <property type="nucleotide sequence ID" value="NZ_RQJP01000001.1"/>
</dbReference>
<dbReference type="Gene3D" id="3.30.360.10">
    <property type="entry name" value="Dihydrodipicolinate Reductase, domain 2"/>
    <property type="match status" value="1"/>
</dbReference>
<dbReference type="PANTHER" id="PTHR43818">
    <property type="entry name" value="BCDNA.GH03377"/>
    <property type="match status" value="1"/>
</dbReference>
<evidence type="ECO:0000313" key="4">
    <source>
        <dbReference type="Proteomes" id="UP000274271"/>
    </source>
</evidence>
<protein>
    <submittedName>
        <fullName evidence="3">Gfo/Idh/MocA family oxidoreductase</fullName>
    </submittedName>
</protein>
<dbReference type="GO" id="GO:0000166">
    <property type="term" value="F:nucleotide binding"/>
    <property type="evidence" value="ECO:0007669"/>
    <property type="project" value="InterPro"/>
</dbReference>
<organism evidence="3 4">
    <name type="scientific">Larkinella knui</name>
    <dbReference type="NCBI Taxonomy" id="2025310"/>
    <lineage>
        <taxon>Bacteria</taxon>
        <taxon>Pseudomonadati</taxon>
        <taxon>Bacteroidota</taxon>
        <taxon>Cytophagia</taxon>
        <taxon>Cytophagales</taxon>
        <taxon>Spirosomataceae</taxon>
        <taxon>Larkinella</taxon>
    </lineage>
</organism>
<name>A0A3P1CU84_9BACT</name>
<dbReference type="AlphaFoldDB" id="A0A3P1CU84"/>
<dbReference type="Pfam" id="PF01408">
    <property type="entry name" value="GFO_IDH_MocA"/>
    <property type="match status" value="1"/>
</dbReference>
<dbReference type="Pfam" id="PF19051">
    <property type="entry name" value="GFO_IDH_MocA_C2"/>
    <property type="match status" value="1"/>
</dbReference>
<dbReference type="InterPro" id="IPR043906">
    <property type="entry name" value="Gfo/Idh/MocA_OxRdtase_bact_C"/>
</dbReference>
<dbReference type="SUPFAM" id="SSF51735">
    <property type="entry name" value="NAD(P)-binding Rossmann-fold domains"/>
    <property type="match status" value="1"/>
</dbReference>
<keyword evidence="4" id="KW-1185">Reference proteome</keyword>
<comment type="caution">
    <text evidence="3">The sequence shown here is derived from an EMBL/GenBank/DDBJ whole genome shotgun (WGS) entry which is preliminary data.</text>
</comment>
<dbReference type="InterPro" id="IPR050463">
    <property type="entry name" value="Gfo/Idh/MocA_oxidrdct_glycsds"/>
</dbReference>
<dbReference type="EMBL" id="RQJP01000001">
    <property type="protein sequence ID" value="RRB16819.1"/>
    <property type="molecule type" value="Genomic_DNA"/>
</dbReference>
<dbReference type="Gene3D" id="3.40.50.720">
    <property type="entry name" value="NAD(P)-binding Rossmann-like Domain"/>
    <property type="match status" value="1"/>
</dbReference>
<sequence length="445" mass="50182">MEKEPFSALSRRKFIGQASAALSAFMIVPRFVLGGRRADGTGYRAPSDIITLGFIGTGKQSRGLSRQFLSTGETRILATAEVYKAKRDLFIEQAKAYYTSEDGKAKVNGAYSEIQAYNDFRQLLDRKDIDAVVIAAPDHWHAVMAVKAAEAGKDIYCEKPLALTIKEGRAMVNATRKHNRVFQTGSMQRSWPEFRQTAELIRNGYIGDIKGIKVSVGPPPKRYDLPAEPIPEGLDWNLWLGPNQPVAFNSELAPPLSKDVFPNWRNYKEFGGGMVTDWGAHMFDIVQWSLDMDNSGPVEVIPPDGKEHKFLTYRYENGITMTHQPWEWSNAIQFVGSEGTLNVQRKKLETTPVALATKVIGPDEKHVYLSENHYKDFLDAMRKRSKPICDVEVGHRTASVCTIGNIAYELKRPLRWDPKKESFKKDKDANALLERSLKDEWAIKV</sequence>
<reference evidence="3 4" key="1">
    <citation type="submission" date="2018-11" db="EMBL/GenBank/DDBJ databases">
        <authorList>
            <person name="Zhou Z."/>
            <person name="Wang G."/>
        </authorList>
    </citation>
    <scope>NUCLEOTIDE SEQUENCE [LARGE SCALE GENOMIC DNA]</scope>
    <source>
        <strain evidence="3 4">KCTC42998</strain>
    </source>
</reference>
<dbReference type="OrthoDB" id="9763611at2"/>
<gene>
    <name evidence="3" type="ORF">EHT87_00575</name>
</gene>
<accession>A0A3P1CU84</accession>
<dbReference type="InterPro" id="IPR036291">
    <property type="entry name" value="NAD(P)-bd_dom_sf"/>
</dbReference>
<dbReference type="SUPFAM" id="SSF55347">
    <property type="entry name" value="Glyceraldehyde-3-phosphate dehydrogenase-like, C-terminal domain"/>
    <property type="match status" value="1"/>
</dbReference>
<dbReference type="Proteomes" id="UP000274271">
    <property type="component" value="Unassembled WGS sequence"/>
</dbReference>
<feature type="domain" description="Gfo/Idh/MocA-like oxidoreductase bacterial type C-terminal" evidence="2">
    <location>
        <begin position="224"/>
        <end position="442"/>
    </location>
</feature>